<dbReference type="OrthoDB" id="8689082at2"/>
<feature type="signal peptide" evidence="5">
    <location>
        <begin position="1"/>
        <end position="26"/>
    </location>
</feature>
<evidence type="ECO:0000313" key="8">
    <source>
        <dbReference type="Proteomes" id="UP000244064"/>
    </source>
</evidence>
<accession>A0A2T5PAF1</accession>
<evidence type="ECO:0000313" key="7">
    <source>
        <dbReference type="EMBL" id="PTU74685.1"/>
    </source>
</evidence>
<keyword evidence="8" id="KW-1185">Reference proteome</keyword>
<organism evidence="7 8">
    <name type="scientific">Pseudomonas mangrovi</name>
    <dbReference type="NCBI Taxonomy" id="2161748"/>
    <lineage>
        <taxon>Bacteria</taxon>
        <taxon>Pseudomonadati</taxon>
        <taxon>Pseudomonadota</taxon>
        <taxon>Gammaproteobacteria</taxon>
        <taxon>Pseudomonadales</taxon>
        <taxon>Pseudomonadaceae</taxon>
        <taxon>Pseudomonas</taxon>
    </lineage>
</organism>
<name>A0A2T5PAF1_9PSED</name>
<dbReference type="InterPro" id="IPR036909">
    <property type="entry name" value="Cyt_c-like_dom_sf"/>
</dbReference>
<evidence type="ECO:0000256" key="4">
    <source>
        <dbReference type="PROSITE-ProRule" id="PRU00433"/>
    </source>
</evidence>
<gene>
    <name evidence="7" type="ORF">DBO85_08455</name>
</gene>
<sequence length="114" mass="11826">MAFLHKHSLATGLAALALLLLSPALAAASPDASRQVVLEHLLVQDCGSCHGLRMTGGLGPSLTPEALAGKPRESLIATVAHGRAGTAMPGWQALLDEQDIAWLVDRLLEGGFNP</sequence>
<dbReference type="EMBL" id="QASN01000015">
    <property type="protein sequence ID" value="PTU74685.1"/>
    <property type="molecule type" value="Genomic_DNA"/>
</dbReference>
<dbReference type="GO" id="GO:0009055">
    <property type="term" value="F:electron transfer activity"/>
    <property type="evidence" value="ECO:0007669"/>
    <property type="project" value="InterPro"/>
</dbReference>
<keyword evidence="1 4" id="KW-0349">Heme</keyword>
<dbReference type="RefSeq" id="WP_108106828.1">
    <property type="nucleotide sequence ID" value="NZ_QASN01000015.1"/>
</dbReference>
<keyword evidence="2 4" id="KW-0479">Metal-binding</keyword>
<evidence type="ECO:0000259" key="6">
    <source>
        <dbReference type="PROSITE" id="PS51007"/>
    </source>
</evidence>
<evidence type="ECO:0000256" key="2">
    <source>
        <dbReference type="ARBA" id="ARBA00022723"/>
    </source>
</evidence>
<dbReference type="GO" id="GO:0046872">
    <property type="term" value="F:metal ion binding"/>
    <property type="evidence" value="ECO:0007669"/>
    <property type="project" value="UniProtKB-KW"/>
</dbReference>
<dbReference type="Gene3D" id="1.10.760.10">
    <property type="entry name" value="Cytochrome c-like domain"/>
    <property type="match status" value="1"/>
</dbReference>
<dbReference type="Pfam" id="PF13442">
    <property type="entry name" value="Cytochrome_CBB3"/>
    <property type="match status" value="1"/>
</dbReference>
<protein>
    <recommendedName>
        <fullName evidence="6">Cytochrome c domain-containing protein</fullName>
    </recommendedName>
</protein>
<keyword evidence="5" id="KW-0732">Signal</keyword>
<dbReference type="AlphaFoldDB" id="A0A2T5PAF1"/>
<dbReference type="InterPro" id="IPR009056">
    <property type="entry name" value="Cyt_c-like_dom"/>
</dbReference>
<dbReference type="PROSITE" id="PS51007">
    <property type="entry name" value="CYTC"/>
    <property type="match status" value="1"/>
</dbReference>
<keyword evidence="3 4" id="KW-0408">Iron</keyword>
<dbReference type="SUPFAM" id="SSF46626">
    <property type="entry name" value="Cytochrome c"/>
    <property type="match status" value="1"/>
</dbReference>
<dbReference type="Proteomes" id="UP000244064">
    <property type="component" value="Unassembled WGS sequence"/>
</dbReference>
<evidence type="ECO:0000256" key="3">
    <source>
        <dbReference type="ARBA" id="ARBA00023004"/>
    </source>
</evidence>
<feature type="domain" description="Cytochrome c" evidence="6">
    <location>
        <begin position="28"/>
        <end position="111"/>
    </location>
</feature>
<dbReference type="GO" id="GO:0020037">
    <property type="term" value="F:heme binding"/>
    <property type="evidence" value="ECO:0007669"/>
    <property type="project" value="InterPro"/>
</dbReference>
<reference evidence="7 8" key="1">
    <citation type="submission" date="2018-04" db="EMBL/GenBank/DDBJ databases">
        <title>Pseudomonas sp. nov., isolated from mangrove soil.</title>
        <authorList>
            <person name="Chen C."/>
        </authorList>
    </citation>
    <scope>NUCLEOTIDE SEQUENCE [LARGE SCALE GENOMIC DNA]</scope>
    <source>
        <strain evidence="7 8">TC-11</strain>
    </source>
</reference>
<evidence type="ECO:0000256" key="5">
    <source>
        <dbReference type="SAM" id="SignalP"/>
    </source>
</evidence>
<evidence type="ECO:0000256" key="1">
    <source>
        <dbReference type="ARBA" id="ARBA00022617"/>
    </source>
</evidence>
<feature type="chain" id="PRO_5015506537" description="Cytochrome c domain-containing protein" evidence="5">
    <location>
        <begin position="27"/>
        <end position="114"/>
    </location>
</feature>
<comment type="caution">
    <text evidence="7">The sequence shown here is derived from an EMBL/GenBank/DDBJ whole genome shotgun (WGS) entry which is preliminary data.</text>
</comment>
<proteinExistence type="predicted"/>